<protein>
    <submittedName>
        <fullName evidence="2">Uncharacterized protein</fullName>
    </submittedName>
</protein>
<evidence type="ECO:0000313" key="3">
    <source>
        <dbReference type="Proteomes" id="UP000218731"/>
    </source>
</evidence>
<reference evidence="2 3" key="1">
    <citation type="submission" date="2015-11" db="EMBL/GenBank/DDBJ databases">
        <title>Complete genome sequencing of a biphenyl-degrading bacterium, Pseudomonas putida KF715 (=NBRC110667).</title>
        <authorList>
            <person name="Suenaga H."/>
            <person name="Fujihara N."/>
            <person name="Watanabe T."/>
            <person name="Hirose J."/>
            <person name="Kimura N."/>
            <person name="Yamazoe A."/>
            <person name="Hosoyama A."/>
            <person name="Shimodaira J."/>
            <person name="Furukawa K."/>
        </authorList>
    </citation>
    <scope>NUCLEOTIDE SEQUENCE [LARGE SCALE GENOMIC DNA]</scope>
    <source>
        <strain evidence="2 3">KF715</strain>
        <plasmid evidence="3">Plasmid pkf715c dna</plasmid>
    </source>
</reference>
<name>A0A1L7NPY7_PSEPU</name>
<dbReference type="EMBL" id="AP015032">
    <property type="protein sequence ID" value="BAW27540.1"/>
    <property type="molecule type" value="Genomic_DNA"/>
</dbReference>
<sequence length="296" mass="32297">MNAAEKPTRHDFNFSMGEESKRKLDALMARCGQDNLNLLVARGLALVAWAEDQSDSGRTVGSIYFGADEPDFRPLEERPELTRRRPRPQLVTVPAPVAQPVEAPAPEPVPEPAPTPAADFEPAPEPAKELPAAPAPVASPPKRTPAEFNGPLAKPKPFRVPAKKADKLPEGYCGSPVRNLTDLQIDARNRNLAAPIDYQGQPLPAGLNQSHAAALAENMALGATHFRLESDLALFAFKLVARKGWCTFETGRYRWVTDHWVTGGQAAIYSIKLAQDYLQNNAAPAPEPEPESDTWF</sequence>
<proteinExistence type="predicted"/>
<geneLocation type="plasmid" evidence="3">
    <name>pkf715c dna</name>
</geneLocation>
<accession>A0A1L7NPY7</accession>
<organism evidence="2 3">
    <name type="scientific">Pseudomonas putida</name>
    <name type="common">Arthrobacter siderocapsulatus</name>
    <dbReference type="NCBI Taxonomy" id="303"/>
    <lineage>
        <taxon>Bacteria</taxon>
        <taxon>Pseudomonadati</taxon>
        <taxon>Pseudomonadota</taxon>
        <taxon>Gammaproteobacteria</taxon>
        <taxon>Pseudomonadales</taxon>
        <taxon>Pseudomonadaceae</taxon>
        <taxon>Pseudomonas</taxon>
    </lineage>
</organism>
<dbReference type="AlphaFoldDB" id="A0A1L7NPY7"/>
<feature type="compositionally biased region" description="Low complexity" evidence="1">
    <location>
        <begin position="88"/>
        <end position="102"/>
    </location>
</feature>
<gene>
    <name evidence="2" type="ORF">KF715C_pC1070</name>
</gene>
<evidence type="ECO:0000313" key="2">
    <source>
        <dbReference type="EMBL" id="BAW27540.1"/>
    </source>
</evidence>
<feature type="region of interest" description="Disordered" evidence="1">
    <location>
        <begin position="64"/>
        <end position="158"/>
    </location>
</feature>
<keyword evidence="2" id="KW-0614">Plasmid</keyword>
<evidence type="ECO:0000256" key="1">
    <source>
        <dbReference type="SAM" id="MobiDB-lite"/>
    </source>
</evidence>
<feature type="compositionally biased region" description="Pro residues" evidence="1">
    <location>
        <begin position="133"/>
        <end position="143"/>
    </location>
</feature>
<dbReference type="Proteomes" id="UP000218731">
    <property type="component" value="Plasmid pKF715C"/>
</dbReference>
<feature type="compositionally biased region" description="Pro residues" evidence="1">
    <location>
        <begin position="103"/>
        <end position="115"/>
    </location>
</feature>
<feature type="compositionally biased region" description="Basic and acidic residues" evidence="1">
    <location>
        <begin position="70"/>
        <end position="83"/>
    </location>
</feature>
<dbReference type="RefSeq" id="WP_096427250.1">
    <property type="nucleotide sequence ID" value="NZ_AP015032.1"/>
</dbReference>